<evidence type="ECO:0000313" key="9">
    <source>
        <dbReference type="Proteomes" id="UP001484239"/>
    </source>
</evidence>
<keyword evidence="3 5" id="KW-1133">Transmembrane helix</keyword>
<evidence type="ECO:0000259" key="7">
    <source>
        <dbReference type="PROSITE" id="PS50928"/>
    </source>
</evidence>
<dbReference type="RefSeq" id="WP_405278784.1">
    <property type="nucleotide sequence ID" value="NZ_CP144380.1"/>
</dbReference>
<dbReference type="PANTHER" id="PTHR42727">
    <property type="entry name" value="PHOSPHATE TRANSPORT SYSTEM PERMEASE PROTEIN"/>
    <property type="match status" value="1"/>
</dbReference>
<dbReference type="EMBL" id="JBBHLI010000007">
    <property type="protein sequence ID" value="MEK9501768.1"/>
    <property type="molecule type" value="Genomic_DNA"/>
</dbReference>
<feature type="transmembrane region" description="Helical" evidence="5">
    <location>
        <begin position="117"/>
        <end position="137"/>
    </location>
</feature>
<dbReference type="SUPFAM" id="SSF161098">
    <property type="entry name" value="MetI-like"/>
    <property type="match status" value="1"/>
</dbReference>
<feature type="transmembrane region" description="Helical" evidence="5">
    <location>
        <begin position="149"/>
        <end position="170"/>
    </location>
</feature>
<feature type="transmembrane region" description="Helical" evidence="5">
    <location>
        <begin position="265"/>
        <end position="292"/>
    </location>
</feature>
<comment type="caution">
    <text evidence="8">The sequence shown here is derived from an EMBL/GenBank/DDBJ whole genome shotgun (WGS) entry which is preliminary data.</text>
</comment>
<keyword evidence="5" id="KW-0813">Transport</keyword>
<dbReference type="InterPro" id="IPR000515">
    <property type="entry name" value="MetI-like"/>
</dbReference>
<keyword evidence="4 5" id="KW-0472">Membrane</keyword>
<evidence type="ECO:0000256" key="2">
    <source>
        <dbReference type="ARBA" id="ARBA00022692"/>
    </source>
</evidence>
<comment type="similarity">
    <text evidence="6">Belongs to the binding-protein-dependent transport system permease family. CysTW subfamily.</text>
</comment>
<dbReference type="Pfam" id="PF00528">
    <property type="entry name" value="BPD_transp_1"/>
    <property type="match status" value="1"/>
</dbReference>
<evidence type="ECO:0000256" key="3">
    <source>
        <dbReference type="ARBA" id="ARBA00022989"/>
    </source>
</evidence>
<gene>
    <name evidence="8" type="primary">pstC</name>
    <name evidence="8" type="ORF">WI372_12325</name>
</gene>
<organism evidence="8 9">
    <name type="scientific">Gaopeijia maritima</name>
    <dbReference type="NCBI Taxonomy" id="3119007"/>
    <lineage>
        <taxon>Bacteria</taxon>
        <taxon>Pseudomonadati</taxon>
        <taxon>Gemmatimonadota</taxon>
        <taxon>Longimicrobiia</taxon>
        <taxon>Gaopeijiales</taxon>
        <taxon>Gaopeijiaceae</taxon>
        <taxon>Gaopeijia</taxon>
    </lineage>
</organism>
<keyword evidence="6" id="KW-0592">Phosphate transport</keyword>
<dbReference type="InterPro" id="IPR035906">
    <property type="entry name" value="MetI-like_sf"/>
</dbReference>
<dbReference type="Proteomes" id="UP001484239">
    <property type="component" value="Unassembled WGS sequence"/>
</dbReference>
<dbReference type="PANTHER" id="PTHR42727:SF1">
    <property type="entry name" value="PHOSPHATE TRANSPORT SYSTEM PERMEASE"/>
    <property type="match status" value="1"/>
</dbReference>
<feature type="transmembrane region" description="Helical" evidence="5">
    <location>
        <begin position="80"/>
        <end position="105"/>
    </location>
</feature>
<feature type="transmembrane region" description="Helical" evidence="5">
    <location>
        <begin position="20"/>
        <end position="44"/>
    </location>
</feature>
<feature type="domain" description="ABC transmembrane type-1" evidence="7">
    <location>
        <begin position="76"/>
        <end position="288"/>
    </location>
</feature>
<evidence type="ECO:0000313" key="8">
    <source>
        <dbReference type="EMBL" id="MEK9501768.1"/>
    </source>
</evidence>
<comment type="subcellular location">
    <subcellularLocation>
        <location evidence="1 5">Cell membrane</location>
        <topology evidence="1 5">Multi-pass membrane protein</topology>
    </subcellularLocation>
</comment>
<proteinExistence type="inferred from homology"/>
<keyword evidence="2 5" id="KW-0812">Transmembrane</keyword>
<keyword evidence="6" id="KW-1003">Cell membrane</keyword>
<name>A0ABU9EAL0_9BACT</name>
<dbReference type="Gene3D" id="1.10.3720.10">
    <property type="entry name" value="MetI-like"/>
    <property type="match status" value="1"/>
</dbReference>
<dbReference type="CDD" id="cd06261">
    <property type="entry name" value="TM_PBP2"/>
    <property type="match status" value="1"/>
</dbReference>
<feature type="transmembrane region" description="Helical" evidence="5">
    <location>
        <begin position="200"/>
        <end position="218"/>
    </location>
</feature>
<accession>A0ABU9EAL0</accession>
<dbReference type="PROSITE" id="PS50928">
    <property type="entry name" value="ABC_TM1"/>
    <property type="match status" value="1"/>
</dbReference>
<protein>
    <recommendedName>
        <fullName evidence="6">Phosphate transport system permease protein</fullName>
    </recommendedName>
</protein>
<dbReference type="InterPro" id="IPR011864">
    <property type="entry name" value="Phosphate_PstC"/>
</dbReference>
<dbReference type="NCBIfam" id="TIGR02138">
    <property type="entry name" value="phosphate_pstC"/>
    <property type="match status" value="1"/>
</dbReference>
<evidence type="ECO:0000256" key="5">
    <source>
        <dbReference type="RuleBase" id="RU363032"/>
    </source>
</evidence>
<reference evidence="8 9" key="1">
    <citation type="submission" date="2024-02" db="EMBL/GenBank/DDBJ databases">
        <title>A novel Gemmatimonadota bacterium.</title>
        <authorList>
            <person name="Du Z.-J."/>
            <person name="Ye Y.-Q."/>
        </authorList>
    </citation>
    <scope>NUCLEOTIDE SEQUENCE [LARGE SCALE GENOMIC DNA]</scope>
    <source>
        <strain evidence="8 9">DH-20</strain>
    </source>
</reference>
<comment type="function">
    <text evidence="6">Part of the binding-protein-dependent transport system for phosphate; probably responsible for the translocation of the substrate across the membrane.</text>
</comment>
<evidence type="ECO:0000256" key="1">
    <source>
        <dbReference type="ARBA" id="ARBA00004651"/>
    </source>
</evidence>
<evidence type="ECO:0000256" key="6">
    <source>
        <dbReference type="RuleBase" id="RU363054"/>
    </source>
</evidence>
<keyword evidence="9" id="KW-1185">Reference proteome</keyword>
<sequence length="300" mass="31754">MSALEFGRRRRTGERVVHALLVSCAAVTVATTVGIVGVLLHQAVEFFREVPLGDFATGGVWTPHFADPSYGVLPLVTGSFLVAVIAGMVALPTGLLSAVFLSEYAPGRVRAVVKPMLEILAGIPTVVYGYVALTLVTPALQVVLPDIRLFNALSAGLVVGVMILPMVISLSEDALRTVPRGLREAAFGLGATRFETSMRVVVPAAASGIAASFILALARAVGETMVVTIAAGNLANLTLDPFESVQTMTSFIAQVSLGDTPRGTLIYHSLFAVGLTLFFITLVMNGVSRWALGRVRERYR</sequence>
<evidence type="ECO:0000256" key="4">
    <source>
        <dbReference type="ARBA" id="ARBA00023136"/>
    </source>
</evidence>